<protein>
    <recommendedName>
        <fullName evidence="6">Transposase</fullName>
    </recommendedName>
</protein>
<dbReference type="OrthoDB" id="6740508at2759"/>
<dbReference type="EMBL" id="CAKOFQ010007872">
    <property type="protein sequence ID" value="CAH2009313.1"/>
    <property type="molecule type" value="Genomic_DNA"/>
</dbReference>
<evidence type="ECO:0000313" key="5">
    <source>
        <dbReference type="Proteomes" id="UP001152888"/>
    </source>
</evidence>
<accession>A0A9P0Q3D8</accession>
<sequence>MEDSDMQPSTSAKRGRYESKRQLTNEELLNILEGSSDESDEEMELEMSNSDDAGSDSDEGVVLQSATGTSQVPLRVWLADRPDQDIIPFTRVCRLKVNIDGNRPIDYFNLFFTDEFFDLIITNTNNYAIEILATTVSDKSRITSWKDVTKEELKIFLGLLFHMGTIKMNRINDYWKTHYLFNLPAFSNNMSRNRFLLILRALHFNDNSAPEQNRLSKISPLMNFFNSKMSELYYPGRELAIDESMVLWRGRLRFRQYVQGKRHKFGIKLYVLAESNGLVQKILVYGGSADPNLGGNKHTEKVVHSLLEDKKGVGHSVYMDSFYNSVALSEKLLQEKTYTTGTLRTNKVGNPEEVISKRLKKGECISQYTNDGLCVSKWKDKRDVLTISTEFDSEMVNVISKRGIDKRKPKLVAEYNKYMGGIDQNDQMQSYYSCERKTLRWYKKLGIHIFQTMLVNSYYLFKKFADRKASFYDFRLAIMEFLLPPAPKAQRPTMISHLPEYCSKDLKGKAKRRRCKYCWEVKKLRKDSTYFCPQCPNEPGLCLTPCFRNFHERM</sequence>
<dbReference type="Pfam" id="PF13843">
    <property type="entry name" value="DDE_Tnp_1_7"/>
    <property type="match status" value="1"/>
</dbReference>
<dbReference type="Pfam" id="PF13842">
    <property type="entry name" value="zf-Tnp_2"/>
    <property type="match status" value="1"/>
</dbReference>
<feature type="domain" description="PiggyBac transposable element-derived protein" evidence="3">
    <location>
        <begin position="104"/>
        <end position="458"/>
    </location>
</feature>
<evidence type="ECO:0000259" key="2">
    <source>
        <dbReference type="Pfam" id="PF13842"/>
    </source>
</evidence>
<keyword evidence="5" id="KW-1185">Reference proteome</keyword>
<evidence type="ECO:0000259" key="3">
    <source>
        <dbReference type="Pfam" id="PF13843"/>
    </source>
</evidence>
<dbReference type="PANTHER" id="PTHR46599">
    <property type="entry name" value="PIGGYBAC TRANSPOSABLE ELEMENT-DERIVED PROTEIN 4"/>
    <property type="match status" value="1"/>
</dbReference>
<feature type="compositionally biased region" description="Basic and acidic residues" evidence="1">
    <location>
        <begin position="15"/>
        <end position="24"/>
    </location>
</feature>
<evidence type="ECO:0000313" key="4">
    <source>
        <dbReference type="EMBL" id="CAH2009313.1"/>
    </source>
</evidence>
<dbReference type="InterPro" id="IPR032718">
    <property type="entry name" value="PGBD4_Znf_C"/>
</dbReference>
<evidence type="ECO:0000256" key="1">
    <source>
        <dbReference type="SAM" id="MobiDB-lite"/>
    </source>
</evidence>
<dbReference type="InterPro" id="IPR029526">
    <property type="entry name" value="PGBD"/>
</dbReference>
<dbReference type="AlphaFoldDB" id="A0A9P0Q3D8"/>
<name>A0A9P0Q3D8_ACAOB</name>
<feature type="compositionally biased region" description="Polar residues" evidence="1">
    <location>
        <begin position="1"/>
        <end position="12"/>
    </location>
</feature>
<feature type="domain" description="PiggyBac transposable element-derived protein 4 C-terminal zinc-finger" evidence="2">
    <location>
        <begin position="508"/>
        <end position="551"/>
    </location>
</feature>
<reference evidence="4" key="1">
    <citation type="submission" date="2022-03" db="EMBL/GenBank/DDBJ databases">
        <authorList>
            <person name="Sayadi A."/>
        </authorList>
    </citation>
    <scope>NUCLEOTIDE SEQUENCE</scope>
</reference>
<evidence type="ECO:0008006" key="6">
    <source>
        <dbReference type="Google" id="ProtNLM"/>
    </source>
</evidence>
<feature type="compositionally biased region" description="Acidic residues" evidence="1">
    <location>
        <begin position="35"/>
        <end position="45"/>
    </location>
</feature>
<feature type="region of interest" description="Disordered" evidence="1">
    <location>
        <begin position="1"/>
        <end position="64"/>
    </location>
</feature>
<organism evidence="4 5">
    <name type="scientific">Acanthoscelides obtectus</name>
    <name type="common">Bean weevil</name>
    <name type="synonym">Bruchus obtectus</name>
    <dbReference type="NCBI Taxonomy" id="200917"/>
    <lineage>
        <taxon>Eukaryota</taxon>
        <taxon>Metazoa</taxon>
        <taxon>Ecdysozoa</taxon>
        <taxon>Arthropoda</taxon>
        <taxon>Hexapoda</taxon>
        <taxon>Insecta</taxon>
        <taxon>Pterygota</taxon>
        <taxon>Neoptera</taxon>
        <taxon>Endopterygota</taxon>
        <taxon>Coleoptera</taxon>
        <taxon>Polyphaga</taxon>
        <taxon>Cucujiformia</taxon>
        <taxon>Chrysomeloidea</taxon>
        <taxon>Chrysomelidae</taxon>
        <taxon>Bruchinae</taxon>
        <taxon>Bruchini</taxon>
        <taxon>Acanthoscelides</taxon>
    </lineage>
</organism>
<gene>
    <name evidence="4" type="ORF">ACAOBT_LOCUS30765</name>
</gene>
<dbReference type="PANTHER" id="PTHR46599:SF3">
    <property type="entry name" value="PIGGYBAC TRANSPOSABLE ELEMENT-DERIVED PROTEIN 4"/>
    <property type="match status" value="1"/>
</dbReference>
<proteinExistence type="predicted"/>
<comment type="caution">
    <text evidence="4">The sequence shown here is derived from an EMBL/GenBank/DDBJ whole genome shotgun (WGS) entry which is preliminary data.</text>
</comment>
<dbReference type="Proteomes" id="UP001152888">
    <property type="component" value="Unassembled WGS sequence"/>
</dbReference>